<feature type="compositionally biased region" description="Basic and acidic residues" evidence="4">
    <location>
        <begin position="712"/>
        <end position="730"/>
    </location>
</feature>
<accession>A0ABR3RE81</accession>
<feature type="compositionally biased region" description="Low complexity" evidence="4">
    <location>
        <begin position="508"/>
        <end position="523"/>
    </location>
</feature>
<keyword evidence="7" id="KW-1185">Reference proteome</keyword>
<evidence type="ECO:0000259" key="5">
    <source>
        <dbReference type="Pfam" id="PF16755"/>
    </source>
</evidence>
<keyword evidence="2" id="KW-0813">Transport</keyword>
<proteinExistence type="predicted"/>
<evidence type="ECO:0000256" key="1">
    <source>
        <dbReference type="ARBA" id="ARBA00004123"/>
    </source>
</evidence>
<dbReference type="InterPro" id="IPR015943">
    <property type="entry name" value="WD40/YVTN_repeat-like_dom_sf"/>
</dbReference>
<dbReference type="EMBL" id="JAKJXO020000007">
    <property type="protein sequence ID" value="KAL1602751.1"/>
    <property type="molecule type" value="Genomic_DNA"/>
</dbReference>
<dbReference type="Gene3D" id="2.130.10.10">
    <property type="entry name" value="YVTN repeat-like/Quinoprotein amine dehydrogenase"/>
    <property type="match status" value="1"/>
</dbReference>
<feature type="region of interest" description="Disordered" evidence="4">
    <location>
        <begin position="470"/>
        <end position="972"/>
    </location>
</feature>
<evidence type="ECO:0000256" key="4">
    <source>
        <dbReference type="SAM" id="MobiDB-lite"/>
    </source>
</evidence>
<evidence type="ECO:0000256" key="3">
    <source>
        <dbReference type="ARBA" id="ARBA00023242"/>
    </source>
</evidence>
<comment type="caution">
    <text evidence="6">The sequence shown here is derived from an EMBL/GenBank/DDBJ whole genome shotgun (WGS) entry which is preliminary data.</text>
</comment>
<gene>
    <name evidence="6" type="ORF">SLS60_006172</name>
</gene>
<feature type="compositionally biased region" description="Acidic residues" evidence="4">
    <location>
        <begin position="853"/>
        <end position="889"/>
    </location>
</feature>
<feature type="compositionally biased region" description="Gly residues" evidence="4">
    <location>
        <begin position="606"/>
        <end position="623"/>
    </location>
</feature>
<evidence type="ECO:0000256" key="2">
    <source>
        <dbReference type="ARBA" id="ARBA00022448"/>
    </source>
</evidence>
<dbReference type="Pfam" id="PF16755">
    <property type="entry name" value="Beta-prop_NUP159_NUP214"/>
    <property type="match status" value="1"/>
</dbReference>
<feature type="compositionally biased region" description="Low complexity" evidence="4">
    <location>
        <begin position="912"/>
        <end position="921"/>
    </location>
</feature>
<feature type="domain" description="Nucleoporin Nup159/Nup146 N-terminal" evidence="5">
    <location>
        <begin position="48"/>
        <end position="422"/>
    </location>
</feature>
<keyword evidence="3" id="KW-0539">Nucleus</keyword>
<evidence type="ECO:0000313" key="6">
    <source>
        <dbReference type="EMBL" id="KAL1602751.1"/>
    </source>
</evidence>
<dbReference type="InterPro" id="IPR039462">
    <property type="entry name" value="Nup159/Nup146_N"/>
</dbReference>
<dbReference type="Proteomes" id="UP001521785">
    <property type="component" value="Unassembled WGS sequence"/>
</dbReference>
<protein>
    <recommendedName>
        <fullName evidence="5">Nucleoporin Nup159/Nup146 N-terminal domain-containing protein</fullName>
    </recommendedName>
</protein>
<feature type="compositionally biased region" description="Low complexity" evidence="4">
    <location>
        <begin position="578"/>
        <end position="600"/>
    </location>
</feature>
<dbReference type="SUPFAM" id="SSF117289">
    <property type="entry name" value="Nucleoporin domain"/>
    <property type="match status" value="1"/>
</dbReference>
<comment type="subcellular location">
    <subcellularLocation>
        <location evidence="1">Nucleus</location>
    </subcellularLocation>
</comment>
<sequence length="1353" mass="144206">MSTSQVHSGPELGEITAETIGFSPFSAGLERPKTLKLLPSPWPTDNLPPASASLLSVGPKRGLLAAASPDKLVIASTQKVRKAFQEKAAEKDVVTSFMPDATLQVPQLRQVAFSADEDFLVTSAEHGGGLSVYSLDDLLKGNTRPGVQVPTDNTPVRALLPNPAAEQAHYMAVILDSGRLSITDVTTGNAKTVHDDGVTCASWSLKGKAFVAGFEDGTASIHLVSSLDHVKGRVPRPPEVDEKYEVSAVNWLNNEELFLIYSPPENDGDEILYYFVTTNKTYSTFTFRRTPFQLIFASVDGPARTPPPRFSMHRLRKWEPALDDLIIVTAADSADVGVILRSPEPLDSAVTTVNEFLMTNLTDHRKPAVPRNYENETDSALIGEALDLSAKEKAPQPSRRLEIAESPTPLPAYFLLTHEGLLAGWWVVWDKALEAGAAYHGLDIDHTAPSAPTTQSQPPLSILGQAAPAQVSPFENPQSTPAFGKPSFGAPAFGSPSAPTGSVGFGKPSFPSTTPSAAPAFGTPGLGGQKSLFGAPSQISSKPNPFGSGGSASQPSKIANPFASGGSASQNDKPNPFAAAAAKFGSGTPGGASPFSSFSSNKDGQSGFGGLGQKSESGFGGLGQKPLSSFGSTVTLDSKGSGTGSTLPSLNNTPAQQNSSLFGSGAASAFPSFTSTQSGSTDVGNRGRDEATPTPQPQPHLKEIAGVFGGKFELKSSFKGDGSAKDDLPKPDISSGDSLFGNRFGSALTSAASKAPETPAKDASKAPLFASTTPATAPRPSNGLFGMRADSVTPKAAPPQEVIPEEAPLPPAWPNAKPSKTDDEIPPLAGSPPVKIEAPSSSGDMDEIPSSPLEDEEDEDVSNPDDEEEGGEEDELSEEEEQTGDEESEPAALSHLEQTPQQPKPSLFGNRANAAPIIFPAAPTPPTQKTKRPPPHQDSPSSSMFSGTRRAPLTSSARPPSKPPTPQPVFSDLVDDEDERIRQELESEVEPSRTLAPFIARQEYTEAALNKTGHAAQIEIVYRDINSMVDTLGLNSRSLQAFIDFHEQLERDSQLDRSALEEVLDEGQEGPWFEKWSLCEIEDLMDLEEQLAHELSTGGITKVVDKLSKSVRLIQENAKLQSKVNDERRRIINSKDPEKLEALRKAALPKELADQQKQLRKDYAQLLTQLGRAEDALILLRSKLASHSAKNGHMGAVPSVEAIKKTINKLIDITKEKNHDITLLESQLRKATLVESIRPVSASSRAAATPLRKSRAIRNESLFATPPTPKSMSLRQLNQVAMTPEQSETPGKGYGLFYTPEGSPSGCRNLSSLADIVDDDLERLRQTAKRRRNIAASLATALKDRGAKKTVVA</sequence>
<dbReference type="PANTHER" id="PTHR48125:SF10">
    <property type="entry name" value="OS12G0136300 PROTEIN"/>
    <property type="match status" value="1"/>
</dbReference>
<dbReference type="PANTHER" id="PTHR48125">
    <property type="entry name" value="LP07818P1"/>
    <property type="match status" value="1"/>
</dbReference>
<organism evidence="6 7">
    <name type="scientific">Paraconiothyrium brasiliense</name>
    <dbReference type="NCBI Taxonomy" id="300254"/>
    <lineage>
        <taxon>Eukaryota</taxon>
        <taxon>Fungi</taxon>
        <taxon>Dikarya</taxon>
        <taxon>Ascomycota</taxon>
        <taxon>Pezizomycotina</taxon>
        <taxon>Dothideomycetes</taxon>
        <taxon>Pleosporomycetidae</taxon>
        <taxon>Pleosporales</taxon>
        <taxon>Massarineae</taxon>
        <taxon>Didymosphaeriaceae</taxon>
        <taxon>Paraconiothyrium</taxon>
    </lineage>
</organism>
<reference evidence="6 7" key="1">
    <citation type="submission" date="2024-02" db="EMBL/GenBank/DDBJ databases">
        <title>De novo assembly and annotation of 12 fungi associated with fruit tree decline syndrome in Ontario, Canada.</title>
        <authorList>
            <person name="Sulman M."/>
            <person name="Ellouze W."/>
            <person name="Ilyukhin E."/>
        </authorList>
    </citation>
    <scope>NUCLEOTIDE SEQUENCE [LARGE SCALE GENOMIC DNA]</scope>
    <source>
        <strain evidence="6 7">M42-189</strain>
    </source>
</reference>
<feature type="compositionally biased region" description="Low complexity" evidence="4">
    <location>
        <begin position="659"/>
        <end position="678"/>
    </location>
</feature>
<feature type="compositionally biased region" description="Polar residues" evidence="4">
    <location>
        <begin position="626"/>
        <end position="658"/>
    </location>
</feature>
<evidence type="ECO:0000313" key="7">
    <source>
        <dbReference type="Proteomes" id="UP001521785"/>
    </source>
</evidence>
<name>A0ABR3RE81_9PLEO</name>